<evidence type="ECO:0000313" key="5">
    <source>
        <dbReference type="EMBL" id="AXG77909.1"/>
    </source>
</evidence>
<dbReference type="EMBL" id="CP031194">
    <property type="protein sequence ID" value="AXG77909.1"/>
    <property type="molecule type" value="Genomic_DNA"/>
</dbReference>
<evidence type="ECO:0000256" key="1">
    <source>
        <dbReference type="ARBA" id="ARBA00023125"/>
    </source>
</evidence>
<dbReference type="PRINTS" id="PR00038">
    <property type="entry name" value="HTHLUXR"/>
</dbReference>
<comment type="caution">
    <text evidence="2">Lacks conserved residue(s) required for the propagation of feature annotation.</text>
</comment>
<dbReference type="GO" id="GO:0000160">
    <property type="term" value="P:phosphorelay signal transduction system"/>
    <property type="evidence" value="ECO:0007669"/>
    <property type="project" value="InterPro"/>
</dbReference>
<protein>
    <submittedName>
        <fullName evidence="5">DNA-binding response regulator</fullName>
    </submittedName>
</protein>
<feature type="domain" description="Response regulatory" evidence="4">
    <location>
        <begin position="25"/>
        <end position="140"/>
    </location>
</feature>
<dbReference type="OrthoDB" id="9808843at2"/>
<dbReference type="GO" id="GO:0006355">
    <property type="term" value="P:regulation of DNA-templated transcription"/>
    <property type="evidence" value="ECO:0007669"/>
    <property type="project" value="InterPro"/>
</dbReference>
<accession>A0A345HMI5</accession>
<keyword evidence="1 5" id="KW-0238">DNA-binding</keyword>
<proteinExistence type="predicted"/>
<dbReference type="AlphaFoldDB" id="A0A345HMI5"/>
<dbReference type="GO" id="GO:0003677">
    <property type="term" value="F:DNA binding"/>
    <property type="evidence" value="ECO:0007669"/>
    <property type="project" value="UniProtKB-KW"/>
</dbReference>
<dbReference type="SUPFAM" id="SSF46894">
    <property type="entry name" value="C-terminal effector domain of the bipartite response regulators"/>
    <property type="match status" value="1"/>
</dbReference>
<sequence length="222" mass="24108">MRVLSQSRTICLSISNRGKKVMGINVLVSDKLNVSRYALSALLEKGKGIQVVGSVGGNLDALEYADAHQPDVIIFSFDGADGDTITIAEKITGLPKCRCLLLAESFTRSVVRQAFTGGIAGMVQQNASPYRLFEAVHRVHQGERIFDTELTVAVLGNSDCPLSERQLSVLEKLSQGDTLSEIAAQLHISDGTVRNYLLSAVTKLGARNRIDALRIAQESHWI</sequence>
<dbReference type="SMART" id="SM00421">
    <property type="entry name" value="HTH_LUXR"/>
    <property type="match status" value="1"/>
</dbReference>
<evidence type="ECO:0000313" key="6">
    <source>
        <dbReference type="Proteomes" id="UP000253868"/>
    </source>
</evidence>
<dbReference type="Proteomes" id="UP000253868">
    <property type="component" value="Chromosome"/>
</dbReference>
<dbReference type="PANTHER" id="PTHR43214">
    <property type="entry name" value="TWO-COMPONENT RESPONSE REGULATOR"/>
    <property type="match status" value="1"/>
</dbReference>
<dbReference type="InterPro" id="IPR039420">
    <property type="entry name" value="WalR-like"/>
</dbReference>
<feature type="domain" description="HTH luxR-type" evidence="3">
    <location>
        <begin position="155"/>
        <end position="220"/>
    </location>
</feature>
<dbReference type="InterPro" id="IPR016032">
    <property type="entry name" value="Sig_transdc_resp-reg_C-effctor"/>
</dbReference>
<dbReference type="PROSITE" id="PS50110">
    <property type="entry name" value="RESPONSE_REGULATORY"/>
    <property type="match status" value="1"/>
</dbReference>
<dbReference type="InterPro" id="IPR000792">
    <property type="entry name" value="Tscrpt_reg_LuxR_C"/>
</dbReference>
<evidence type="ECO:0000259" key="4">
    <source>
        <dbReference type="PROSITE" id="PS50110"/>
    </source>
</evidence>
<reference evidence="6" key="1">
    <citation type="submission" date="2018-07" db="EMBL/GenBank/DDBJ databases">
        <authorList>
            <person name="Zhao J."/>
        </authorList>
    </citation>
    <scope>NUCLEOTIDE SEQUENCE [LARGE SCALE GENOMIC DNA]</scope>
    <source>
        <strain evidence="6">GSSD-12</strain>
    </source>
</reference>
<organism evidence="5 6">
    <name type="scientific">Streptomyces paludis</name>
    <dbReference type="NCBI Taxonomy" id="2282738"/>
    <lineage>
        <taxon>Bacteria</taxon>
        <taxon>Bacillati</taxon>
        <taxon>Actinomycetota</taxon>
        <taxon>Actinomycetes</taxon>
        <taxon>Kitasatosporales</taxon>
        <taxon>Streptomycetaceae</taxon>
        <taxon>Streptomyces</taxon>
    </lineage>
</organism>
<dbReference type="PROSITE" id="PS50043">
    <property type="entry name" value="HTH_LUXR_2"/>
    <property type="match status" value="1"/>
</dbReference>
<dbReference type="Pfam" id="PF00196">
    <property type="entry name" value="GerE"/>
    <property type="match status" value="1"/>
</dbReference>
<dbReference type="Gene3D" id="3.40.50.2300">
    <property type="match status" value="1"/>
</dbReference>
<dbReference type="PANTHER" id="PTHR43214:SF42">
    <property type="entry name" value="TRANSCRIPTIONAL REGULATORY PROTEIN DESR"/>
    <property type="match status" value="1"/>
</dbReference>
<dbReference type="KEGG" id="spad:DVK44_09595"/>
<keyword evidence="6" id="KW-1185">Reference proteome</keyword>
<evidence type="ECO:0000256" key="2">
    <source>
        <dbReference type="PROSITE-ProRule" id="PRU00169"/>
    </source>
</evidence>
<dbReference type="InterPro" id="IPR011006">
    <property type="entry name" value="CheY-like_superfamily"/>
</dbReference>
<evidence type="ECO:0000259" key="3">
    <source>
        <dbReference type="PROSITE" id="PS50043"/>
    </source>
</evidence>
<name>A0A345HMI5_9ACTN</name>
<gene>
    <name evidence="5" type="ORF">DVK44_09595</name>
</gene>
<dbReference type="CDD" id="cd06170">
    <property type="entry name" value="LuxR_C_like"/>
    <property type="match status" value="1"/>
</dbReference>
<dbReference type="SUPFAM" id="SSF52172">
    <property type="entry name" value="CheY-like"/>
    <property type="match status" value="1"/>
</dbReference>
<dbReference type="InterPro" id="IPR001789">
    <property type="entry name" value="Sig_transdc_resp-reg_receiver"/>
</dbReference>